<evidence type="ECO:0000259" key="1">
    <source>
        <dbReference type="Pfam" id="PF06114"/>
    </source>
</evidence>
<dbReference type="EMBL" id="JACIFD010000014">
    <property type="protein sequence ID" value="MBB4072032.1"/>
    <property type="molecule type" value="Genomic_DNA"/>
</dbReference>
<evidence type="ECO:0000313" key="3">
    <source>
        <dbReference type="Proteomes" id="UP000571183"/>
    </source>
</evidence>
<keyword evidence="3" id="KW-1185">Reference proteome</keyword>
<dbReference type="InterPro" id="IPR010359">
    <property type="entry name" value="IrrE_HExxH"/>
</dbReference>
<dbReference type="Pfam" id="PF06114">
    <property type="entry name" value="Peptidase_M78"/>
    <property type="match status" value="1"/>
</dbReference>
<dbReference type="Proteomes" id="UP000571183">
    <property type="component" value="Unassembled WGS sequence"/>
</dbReference>
<feature type="domain" description="IrrE N-terminal-like" evidence="1">
    <location>
        <begin position="32"/>
        <end position="159"/>
    </location>
</feature>
<dbReference type="PANTHER" id="PTHR43236:SF2">
    <property type="entry name" value="BLL0069 PROTEIN"/>
    <property type="match status" value="1"/>
</dbReference>
<gene>
    <name evidence="2" type="ORF">F5897_001355</name>
</gene>
<dbReference type="PANTHER" id="PTHR43236">
    <property type="entry name" value="ANTITOXIN HIGA1"/>
    <property type="match status" value="1"/>
</dbReference>
<organism evidence="2 3">
    <name type="scientific">Canibacter oris</name>
    <dbReference type="NCBI Taxonomy" id="1365628"/>
    <lineage>
        <taxon>Bacteria</taxon>
        <taxon>Bacillati</taxon>
        <taxon>Actinomycetota</taxon>
        <taxon>Actinomycetes</taxon>
        <taxon>Micrococcales</taxon>
        <taxon>Microbacteriaceae</taxon>
        <taxon>Canibacter</taxon>
    </lineage>
</organism>
<dbReference type="Gene3D" id="1.10.10.2910">
    <property type="match status" value="1"/>
</dbReference>
<dbReference type="AlphaFoldDB" id="A0A840DKN8"/>
<proteinExistence type="predicted"/>
<accession>A0A840DKN8</accession>
<reference evidence="2" key="1">
    <citation type="submission" date="2020-08" db="EMBL/GenBank/DDBJ databases">
        <title>Sequencing the genomes of 1000 actinobacteria strains.</title>
        <authorList>
            <person name="Klenk H.-P."/>
        </authorList>
    </citation>
    <scope>NUCLEOTIDE SEQUENCE [LARGE SCALE GENOMIC DNA]</scope>
    <source>
        <strain evidence="2">DSM 27064</strain>
    </source>
</reference>
<evidence type="ECO:0000313" key="2">
    <source>
        <dbReference type="EMBL" id="MBB4072032.1"/>
    </source>
</evidence>
<dbReference type="RefSeq" id="WP_183304953.1">
    <property type="nucleotide sequence ID" value="NZ_JACIFD010000014.1"/>
</dbReference>
<comment type="caution">
    <text evidence="2">The sequence shown here is derived from an EMBL/GenBank/DDBJ whole genome shotgun (WGS) entry which is preliminary data.</text>
</comment>
<sequence>MAAIWRVAQENGERVRRLVVEKEGIFTLEKVAEMYGLDVHYRDDIPGGVSGMIVKTAYDSRPQIYINSEETLARQRFTLAHEIGHYIERLIEADDQEYSFVDKRDSHNYNLREFYADQFAGGLLMPENEVRALTPDLSNAEAVAHRFHVSLSAAKTRLNRLKKQETLNRATSLG</sequence>
<dbReference type="InterPro" id="IPR052345">
    <property type="entry name" value="Rad_response_metalloprotease"/>
</dbReference>
<name>A0A840DKN8_9MICO</name>
<protein>
    <submittedName>
        <fullName evidence="2">Zn-dependent peptidase ImmA (M78 family)</fullName>
    </submittedName>
</protein>